<proteinExistence type="predicted"/>
<keyword evidence="1 3" id="KW-0853">WD repeat</keyword>
<dbReference type="InterPro" id="IPR056151">
    <property type="entry name" value="Beta-prop_DCAF12"/>
</dbReference>
<dbReference type="EMBL" id="JAAAIL010002399">
    <property type="protein sequence ID" value="KAG0257596.1"/>
    <property type="molecule type" value="Genomic_DNA"/>
</dbReference>
<dbReference type="Gene3D" id="2.130.10.10">
    <property type="entry name" value="YVTN repeat-like/Quinoprotein amine dehydrogenase"/>
    <property type="match status" value="2"/>
</dbReference>
<dbReference type="PANTHER" id="PTHR44019">
    <property type="entry name" value="WD REPEAT-CONTAINING PROTEIN 55"/>
    <property type="match status" value="1"/>
</dbReference>
<dbReference type="AlphaFoldDB" id="A0AAD4D284"/>
<dbReference type="InterPro" id="IPR050505">
    <property type="entry name" value="WDR55/POC1"/>
</dbReference>
<gene>
    <name evidence="6" type="primary">DCAF12</name>
    <name evidence="6" type="ORF">BGZ95_005185</name>
</gene>
<evidence type="ECO:0000256" key="1">
    <source>
        <dbReference type="ARBA" id="ARBA00022574"/>
    </source>
</evidence>
<evidence type="ECO:0000313" key="7">
    <source>
        <dbReference type="Proteomes" id="UP001194580"/>
    </source>
</evidence>
<dbReference type="InterPro" id="IPR036322">
    <property type="entry name" value="WD40_repeat_dom_sf"/>
</dbReference>
<evidence type="ECO:0000259" key="5">
    <source>
        <dbReference type="Pfam" id="PF23760"/>
    </source>
</evidence>
<dbReference type="Proteomes" id="UP001194580">
    <property type="component" value="Unassembled WGS sequence"/>
</dbReference>
<dbReference type="PANTHER" id="PTHR44019:SF8">
    <property type="entry name" value="POC1 CENTRIOLAR PROTEIN HOMOLOG"/>
    <property type="match status" value="1"/>
</dbReference>
<feature type="repeat" description="WD" evidence="3">
    <location>
        <begin position="276"/>
        <end position="310"/>
    </location>
</feature>
<protein>
    <submittedName>
        <fullName evidence="6">DDB1- and CUL4-associated factor 12</fullName>
    </submittedName>
</protein>
<organism evidence="6 7">
    <name type="scientific">Linnemannia exigua</name>
    <dbReference type="NCBI Taxonomy" id="604196"/>
    <lineage>
        <taxon>Eukaryota</taxon>
        <taxon>Fungi</taxon>
        <taxon>Fungi incertae sedis</taxon>
        <taxon>Mucoromycota</taxon>
        <taxon>Mortierellomycotina</taxon>
        <taxon>Mortierellomycetes</taxon>
        <taxon>Mortierellales</taxon>
        <taxon>Mortierellaceae</taxon>
        <taxon>Linnemannia</taxon>
    </lineage>
</organism>
<feature type="region of interest" description="Disordered" evidence="4">
    <location>
        <begin position="1"/>
        <end position="30"/>
    </location>
</feature>
<comment type="caution">
    <text evidence="6">The sequence shown here is derived from an EMBL/GenBank/DDBJ whole genome shotgun (WGS) entry which is preliminary data.</text>
</comment>
<name>A0AAD4D284_9FUNG</name>
<evidence type="ECO:0000256" key="2">
    <source>
        <dbReference type="ARBA" id="ARBA00022737"/>
    </source>
</evidence>
<dbReference type="PROSITE" id="PS50082">
    <property type="entry name" value="WD_REPEATS_2"/>
    <property type="match status" value="1"/>
</dbReference>
<feature type="domain" description="DDB1- and CUL4-associated factor 12 beta-propeller" evidence="5">
    <location>
        <begin position="91"/>
        <end position="148"/>
    </location>
</feature>
<feature type="domain" description="DDB1- and CUL4-associated factor 12 beta-propeller" evidence="5">
    <location>
        <begin position="218"/>
        <end position="525"/>
    </location>
</feature>
<evidence type="ECO:0000256" key="3">
    <source>
        <dbReference type="PROSITE-ProRule" id="PRU00221"/>
    </source>
</evidence>
<feature type="compositionally biased region" description="Polar residues" evidence="4">
    <location>
        <begin position="12"/>
        <end position="22"/>
    </location>
</feature>
<evidence type="ECO:0000256" key="4">
    <source>
        <dbReference type="SAM" id="MobiDB-lite"/>
    </source>
</evidence>
<sequence length="526" mass="57024">MRRDSVEVSPTLPVSSASSCRNASMAPRPTSALSTSRTWVASFPSSSSSSMINADEENGYCNVEQSSPLSPQLFGYIQTNKLTEYVSSRVPTIIAEREFDVEGYDKVFAATWLNSEEVLMGTKCNKLVVLNTRTNKRVHLGRMEESLEENSANVLSRLGDMAKEQEGGLFSGSLVMEGSSRFNGDGYSAAAAPTFSQATTANANVNTNTNTNANTTAVTDANFNAGMMHGMAAASTSAGVRSLSINPSRTLLAIGAGEPFQVAIYSIPEYEPVGIMYGHADLVFSLTWVTDTVLVSGSRDGSMRVWSMDSPVMASLPSINVPIEVRFPVLSREEERTKVRDLSLNKGTGQLMTLTTEGFVKLWDRENYIQISKLKLIRSTETVCLTSNADANLFAVGSQSHITIIDPRTSGLVHETESCDEGWGVRALDFKSHIITTGGGFGRLGYYDLRAQRYLDGFDNGQSNRRYQDIGNGWLNRDTAYAGSISGITIRNAVYTMQYDSTGTRLFAAGGPLQLGLCGSYAGLWC</sequence>
<evidence type="ECO:0000313" key="6">
    <source>
        <dbReference type="EMBL" id="KAG0257596.1"/>
    </source>
</evidence>
<keyword evidence="2" id="KW-0677">Repeat</keyword>
<dbReference type="PROSITE" id="PS50294">
    <property type="entry name" value="WD_REPEATS_REGION"/>
    <property type="match status" value="1"/>
</dbReference>
<dbReference type="SUPFAM" id="SSF50978">
    <property type="entry name" value="WD40 repeat-like"/>
    <property type="match status" value="1"/>
</dbReference>
<dbReference type="InterPro" id="IPR015943">
    <property type="entry name" value="WD40/YVTN_repeat-like_dom_sf"/>
</dbReference>
<dbReference type="SMART" id="SM00320">
    <property type="entry name" value="WD40"/>
    <property type="match status" value="2"/>
</dbReference>
<keyword evidence="7" id="KW-1185">Reference proteome</keyword>
<reference evidence="6" key="1">
    <citation type="journal article" date="2020" name="Fungal Divers.">
        <title>Resolving the Mortierellaceae phylogeny through synthesis of multi-gene phylogenetics and phylogenomics.</title>
        <authorList>
            <person name="Vandepol N."/>
            <person name="Liber J."/>
            <person name="Desiro A."/>
            <person name="Na H."/>
            <person name="Kennedy M."/>
            <person name="Barry K."/>
            <person name="Grigoriev I.V."/>
            <person name="Miller A.N."/>
            <person name="O'Donnell K."/>
            <person name="Stajich J.E."/>
            <person name="Bonito G."/>
        </authorList>
    </citation>
    <scope>NUCLEOTIDE SEQUENCE</scope>
    <source>
        <strain evidence="6">NRRL 28262</strain>
    </source>
</reference>
<accession>A0AAD4D284</accession>
<dbReference type="Pfam" id="PF23760">
    <property type="entry name" value="Beta-prop_DCAF12"/>
    <property type="match status" value="2"/>
</dbReference>
<dbReference type="PROSITE" id="PS51257">
    <property type="entry name" value="PROKAR_LIPOPROTEIN"/>
    <property type="match status" value="1"/>
</dbReference>
<dbReference type="InterPro" id="IPR001680">
    <property type="entry name" value="WD40_rpt"/>
</dbReference>